<feature type="compositionally biased region" description="Polar residues" evidence="1">
    <location>
        <begin position="139"/>
        <end position="151"/>
    </location>
</feature>
<sequence length="428" mass="46946">MPPTTYMIEKQAELDAYQIVNKVVKARLPKGCSFDKGCWRTFEGLQAQSKLLAAERLQDNIPRDAINPSAYFMSMMTKVMSGSHNMPISTPSIKDDPCFSALPGTIHMPRLNQLQDSPPNDRRQPQYGRKTNVEGAPANGNSQAAGATSSIWADPEPATGRNLHVSKMLKPIEEVEQTGEEILQSMISRGVSLDKKSLKYFREQRLDQQHMAAMRFESYYNGAIRNPSASLTAIICNVGREDECSGLILQHLSPACRRAYERLPYLAQYRVTQLWMQGMQEKDDSEAFMSLISPFIPEPYSHLADESALYDVHEGSSSACGSGSKGEWQTSHRKGVWEEWDPPDMPSTPSPPEMALTGTSQCMQAWPPLGAAPPTPASTAADEEGGENGAETAQPMVCVYKGNRSVQPCSGHGAVDAAAQELMSLLGI</sequence>
<dbReference type="AlphaFoldDB" id="A0AAV1IEE6"/>
<comment type="caution">
    <text evidence="2">The sequence shown here is derived from an EMBL/GenBank/DDBJ whole genome shotgun (WGS) entry which is preliminary data.</text>
</comment>
<feature type="region of interest" description="Disordered" evidence="1">
    <location>
        <begin position="367"/>
        <end position="389"/>
    </location>
</feature>
<protein>
    <submittedName>
        <fullName evidence="2">Uncharacterized protein</fullName>
    </submittedName>
</protein>
<evidence type="ECO:0000256" key="1">
    <source>
        <dbReference type="SAM" id="MobiDB-lite"/>
    </source>
</evidence>
<organism evidence="2 3">
    <name type="scientific">Coccomyxa viridis</name>
    <dbReference type="NCBI Taxonomy" id="1274662"/>
    <lineage>
        <taxon>Eukaryota</taxon>
        <taxon>Viridiplantae</taxon>
        <taxon>Chlorophyta</taxon>
        <taxon>core chlorophytes</taxon>
        <taxon>Trebouxiophyceae</taxon>
        <taxon>Trebouxiophyceae incertae sedis</taxon>
        <taxon>Coccomyxaceae</taxon>
        <taxon>Coccomyxa</taxon>
    </lineage>
</organism>
<proteinExistence type="predicted"/>
<dbReference type="Proteomes" id="UP001314263">
    <property type="component" value="Unassembled WGS sequence"/>
</dbReference>
<feature type="region of interest" description="Disordered" evidence="1">
    <location>
        <begin position="109"/>
        <end position="158"/>
    </location>
</feature>
<gene>
    <name evidence="2" type="ORF">CVIRNUC_008940</name>
</gene>
<evidence type="ECO:0000313" key="2">
    <source>
        <dbReference type="EMBL" id="CAK0785729.1"/>
    </source>
</evidence>
<name>A0AAV1IEE6_9CHLO</name>
<reference evidence="2 3" key="1">
    <citation type="submission" date="2023-10" db="EMBL/GenBank/DDBJ databases">
        <authorList>
            <person name="Maclean D."/>
            <person name="Macfadyen A."/>
        </authorList>
    </citation>
    <scope>NUCLEOTIDE SEQUENCE [LARGE SCALE GENOMIC DNA]</scope>
</reference>
<dbReference type="EMBL" id="CAUYUE010000013">
    <property type="protein sequence ID" value="CAK0785729.1"/>
    <property type="molecule type" value="Genomic_DNA"/>
</dbReference>
<accession>A0AAV1IEE6</accession>
<feature type="region of interest" description="Disordered" evidence="1">
    <location>
        <begin position="320"/>
        <end position="350"/>
    </location>
</feature>
<evidence type="ECO:0000313" key="3">
    <source>
        <dbReference type="Proteomes" id="UP001314263"/>
    </source>
</evidence>
<keyword evidence="3" id="KW-1185">Reference proteome</keyword>